<proteinExistence type="predicted"/>
<dbReference type="Proteomes" id="UP000184097">
    <property type="component" value="Unassembled WGS sequence"/>
</dbReference>
<dbReference type="EC" id="2.7.1.35" evidence="1"/>
<dbReference type="EMBL" id="FRDH01000006">
    <property type="protein sequence ID" value="SHN57109.1"/>
    <property type="molecule type" value="Genomic_DNA"/>
</dbReference>
<evidence type="ECO:0000313" key="7">
    <source>
        <dbReference type="EMBL" id="SHN57109.1"/>
    </source>
</evidence>
<organism evidence="7 8">
    <name type="scientific">Butyrivibrio hungatei DSM 14810</name>
    <dbReference type="NCBI Taxonomy" id="1121132"/>
    <lineage>
        <taxon>Bacteria</taxon>
        <taxon>Bacillati</taxon>
        <taxon>Bacillota</taxon>
        <taxon>Clostridia</taxon>
        <taxon>Lachnospirales</taxon>
        <taxon>Lachnospiraceae</taxon>
        <taxon>Butyrivibrio</taxon>
    </lineage>
</organism>
<reference evidence="7 8" key="1">
    <citation type="submission" date="2016-12" db="EMBL/GenBank/DDBJ databases">
        <authorList>
            <person name="Song W.-J."/>
            <person name="Kurnit D.M."/>
        </authorList>
    </citation>
    <scope>NUCLEOTIDE SEQUENCE [LARGE SCALE GENOMIC DNA]</scope>
    <source>
        <strain evidence="7 8">DSM 14810</strain>
    </source>
</reference>
<evidence type="ECO:0000313" key="8">
    <source>
        <dbReference type="Proteomes" id="UP000184097"/>
    </source>
</evidence>
<evidence type="ECO:0000259" key="6">
    <source>
        <dbReference type="Pfam" id="PF08543"/>
    </source>
</evidence>
<dbReference type="SUPFAM" id="SSF53613">
    <property type="entry name" value="Ribokinase-like"/>
    <property type="match status" value="1"/>
</dbReference>
<dbReference type="PANTHER" id="PTHR10534">
    <property type="entry name" value="PYRIDOXAL KINASE"/>
    <property type="match status" value="1"/>
</dbReference>
<dbReference type="GO" id="GO:0005829">
    <property type="term" value="C:cytosol"/>
    <property type="evidence" value="ECO:0007669"/>
    <property type="project" value="TreeGrafter"/>
</dbReference>
<keyword evidence="2" id="KW-0808">Transferase</keyword>
<dbReference type="GO" id="GO:0008478">
    <property type="term" value="F:pyridoxal kinase activity"/>
    <property type="evidence" value="ECO:0007669"/>
    <property type="project" value="UniProtKB-EC"/>
</dbReference>
<keyword evidence="3" id="KW-0547">Nucleotide-binding</keyword>
<dbReference type="Gene3D" id="3.40.1190.20">
    <property type="match status" value="1"/>
</dbReference>
<name>A0A1M7SF81_9FIRM</name>
<dbReference type="InterPro" id="IPR004625">
    <property type="entry name" value="PyrdxlKinase"/>
</dbReference>
<evidence type="ECO:0000256" key="5">
    <source>
        <dbReference type="ARBA" id="ARBA00022840"/>
    </source>
</evidence>
<evidence type="ECO:0000256" key="3">
    <source>
        <dbReference type="ARBA" id="ARBA00022741"/>
    </source>
</evidence>
<evidence type="ECO:0000256" key="1">
    <source>
        <dbReference type="ARBA" id="ARBA00012104"/>
    </source>
</evidence>
<dbReference type="Pfam" id="PF08543">
    <property type="entry name" value="Phos_pyr_kin"/>
    <property type="match status" value="1"/>
</dbReference>
<dbReference type="GO" id="GO:0009443">
    <property type="term" value="P:pyridoxal 5'-phosphate salvage"/>
    <property type="evidence" value="ECO:0007669"/>
    <property type="project" value="InterPro"/>
</dbReference>
<dbReference type="GO" id="GO:0005524">
    <property type="term" value="F:ATP binding"/>
    <property type="evidence" value="ECO:0007669"/>
    <property type="project" value="UniProtKB-KW"/>
</dbReference>
<evidence type="ECO:0000256" key="2">
    <source>
        <dbReference type="ARBA" id="ARBA00022679"/>
    </source>
</evidence>
<evidence type="ECO:0000256" key="4">
    <source>
        <dbReference type="ARBA" id="ARBA00022777"/>
    </source>
</evidence>
<keyword evidence="4 7" id="KW-0418">Kinase</keyword>
<accession>A0A1M7SF81</accession>
<dbReference type="InterPro" id="IPR013749">
    <property type="entry name" value="PM/HMP-P_kinase-1"/>
</dbReference>
<dbReference type="PANTHER" id="PTHR10534:SF2">
    <property type="entry name" value="PYRIDOXAL KINASE"/>
    <property type="match status" value="1"/>
</dbReference>
<dbReference type="InterPro" id="IPR029056">
    <property type="entry name" value="Ribokinase-like"/>
</dbReference>
<dbReference type="RefSeq" id="WP_178297627.1">
    <property type="nucleotide sequence ID" value="NZ_FRDH01000006.1"/>
</dbReference>
<protein>
    <recommendedName>
        <fullName evidence="1">pyridoxal kinase</fullName>
        <ecNumber evidence="1">2.7.1.35</ecNumber>
    </recommendedName>
</protein>
<dbReference type="AlphaFoldDB" id="A0A1M7SF81"/>
<sequence length="289" mass="31487">MRVAAINDLSGFGKCSLMADIGVLSAMEIEVCPVPTAVLSAQTGFPEHHLLDTSSLIDKCKEDWLKMGVRFDSIITGYIPQERDAEDIISFVKAFKKDGTSLLVDPVMGDGGRFYSNYSDEMLRKIKLLATTAEIITPNLTELCILAGLTAGKAKELEAIEDQDQMIQEVIRIAEKVRTSKAQNIVVTGIHKGDHELCNLVVSPDGNEVIECKTNGGSYSGTGDLFAATLLGYILKGKNTIDAVKLTTEFISSAIEATGDKDRNYGVDFEKVLGYLSGGDYYEQNLQRL</sequence>
<keyword evidence="5" id="KW-0067">ATP-binding</keyword>
<feature type="domain" description="Pyridoxamine kinase/Phosphomethylpyrimidine kinase" evidence="6">
    <location>
        <begin position="17"/>
        <end position="258"/>
    </location>
</feature>
<gene>
    <name evidence="7" type="ORF">SAMN02745247_01644</name>
</gene>